<dbReference type="SMART" id="SM00116">
    <property type="entry name" value="CBS"/>
    <property type="match status" value="2"/>
</dbReference>
<accession>A0A1G6IYE2</accession>
<feature type="domain" description="CBS" evidence="3">
    <location>
        <begin position="22"/>
        <end position="82"/>
    </location>
</feature>
<dbReference type="NCBIfam" id="NF041630">
    <property type="entry name" value="CBS_CbpB"/>
    <property type="match status" value="1"/>
</dbReference>
<reference evidence="5" key="1">
    <citation type="submission" date="2016-09" db="EMBL/GenBank/DDBJ databases">
        <authorList>
            <person name="Varghese N."/>
            <person name="Submissions S."/>
        </authorList>
    </citation>
    <scope>NUCLEOTIDE SEQUENCE [LARGE SCALE GENOMIC DNA]</scope>
    <source>
        <strain evidence="5">25nlg</strain>
    </source>
</reference>
<dbReference type="Pfam" id="PF00571">
    <property type="entry name" value="CBS"/>
    <property type="match status" value="2"/>
</dbReference>
<gene>
    <name evidence="4" type="ORF">SAMN05421737_105192</name>
</gene>
<dbReference type="InterPro" id="IPR048125">
    <property type="entry name" value="CBS_CbpB"/>
</dbReference>
<dbReference type="Gene3D" id="3.10.580.10">
    <property type="entry name" value="CBS-domain"/>
    <property type="match status" value="1"/>
</dbReference>
<dbReference type="PANTHER" id="PTHR43080">
    <property type="entry name" value="CBS DOMAIN-CONTAINING PROTEIN CBSX3, MITOCHONDRIAL"/>
    <property type="match status" value="1"/>
</dbReference>
<evidence type="ECO:0000256" key="1">
    <source>
        <dbReference type="ARBA" id="ARBA00023122"/>
    </source>
</evidence>
<dbReference type="InterPro" id="IPR000644">
    <property type="entry name" value="CBS_dom"/>
</dbReference>
<dbReference type="InterPro" id="IPR046342">
    <property type="entry name" value="CBS_dom_sf"/>
</dbReference>
<dbReference type="Proteomes" id="UP000242662">
    <property type="component" value="Unassembled WGS sequence"/>
</dbReference>
<keyword evidence="5" id="KW-1185">Reference proteome</keyword>
<keyword evidence="1 2" id="KW-0129">CBS domain</keyword>
<dbReference type="SUPFAM" id="SSF54631">
    <property type="entry name" value="CBS-domain pair"/>
    <property type="match status" value="1"/>
</dbReference>
<evidence type="ECO:0000259" key="3">
    <source>
        <dbReference type="PROSITE" id="PS51371"/>
    </source>
</evidence>
<organism evidence="4 5">
    <name type="scientific">Shouchella lonarensis</name>
    <dbReference type="NCBI Taxonomy" id="1464122"/>
    <lineage>
        <taxon>Bacteria</taxon>
        <taxon>Bacillati</taxon>
        <taxon>Bacillota</taxon>
        <taxon>Bacilli</taxon>
        <taxon>Bacillales</taxon>
        <taxon>Bacillaceae</taxon>
        <taxon>Shouchella</taxon>
    </lineage>
</organism>
<evidence type="ECO:0000256" key="2">
    <source>
        <dbReference type="PROSITE-ProRule" id="PRU00703"/>
    </source>
</evidence>
<evidence type="ECO:0000313" key="4">
    <source>
        <dbReference type="EMBL" id="SDC11095.1"/>
    </source>
</evidence>
<sequence length="149" mass="16544">MIPLLNALKDRLLSDADIKTLIIPADKVAHVQVGNPLEHALLVLIKSGYTAIPVLDESFRLSGLISKSLILDSLLGVENFEMDRLAEQSVRDAMNEDVPRILPDATFSKALSLSINHPFLCVVDQHRSFIGILTRRSILGLISKYLHQH</sequence>
<dbReference type="STRING" id="1464122.SAMN05421737_105192"/>
<dbReference type="EMBL" id="FMYM01000005">
    <property type="protein sequence ID" value="SDC11095.1"/>
    <property type="molecule type" value="Genomic_DNA"/>
</dbReference>
<evidence type="ECO:0000313" key="5">
    <source>
        <dbReference type="Proteomes" id="UP000242662"/>
    </source>
</evidence>
<dbReference type="InterPro" id="IPR051257">
    <property type="entry name" value="Diverse_CBS-Domain"/>
</dbReference>
<dbReference type="CDD" id="cd04643">
    <property type="entry name" value="CBS_pair_bac"/>
    <property type="match status" value="1"/>
</dbReference>
<proteinExistence type="predicted"/>
<dbReference type="PANTHER" id="PTHR43080:SF30">
    <property type="entry name" value="CYCLIC DI-AMP RECEPTOR B"/>
    <property type="match status" value="1"/>
</dbReference>
<protein>
    <submittedName>
        <fullName evidence="4">CBS domain-containing protein</fullName>
    </submittedName>
</protein>
<name>A0A1G6IYE2_9BACI</name>
<dbReference type="AlphaFoldDB" id="A0A1G6IYE2"/>
<dbReference type="PROSITE" id="PS51371">
    <property type="entry name" value="CBS"/>
    <property type="match status" value="1"/>
</dbReference>